<protein>
    <submittedName>
        <fullName evidence="1">Uncharacterized protein</fullName>
    </submittedName>
</protein>
<organism evidence="1 2">
    <name type="scientific">Popillia japonica</name>
    <name type="common">Japanese beetle</name>
    <dbReference type="NCBI Taxonomy" id="7064"/>
    <lineage>
        <taxon>Eukaryota</taxon>
        <taxon>Metazoa</taxon>
        <taxon>Ecdysozoa</taxon>
        <taxon>Arthropoda</taxon>
        <taxon>Hexapoda</taxon>
        <taxon>Insecta</taxon>
        <taxon>Pterygota</taxon>
        <taxon>Neoptera</taxon>
        <taxon>Endopterygota</taxon>
        <taxon>Coleoptera</taxon>
        <taxon>Polyphaga</taxon>
        <taxon>Scarabaeiformia</taxon>
        <taxon>Scarabaeidae</taxon>
        <taxon>Rutelinae</taxon>
        <taxon>Popillia</taxon>
    </lineage>
</organism>
<gene>
    <name evidence="1" type="ORF">QE152_g40427</name>
</gene>
<name>A0AAW1HR76_POPJA</name>
<evidence type="ECO:0000313" key="2">
    <source>
        <dbReference type="Proteomes" id="UP001458880"/>
    </source>
</evidence>
<keyword evidence="2" id="KW-1185">Reference proteome</keyword>
<comment type="caution">
    <text evidence="1">The sequence shown here is derived from an EMBL/GenBank/DDBJ whole genome shotgun (WGS) entry which is preliminary data.</text>
</comment>
<dbReference type="AlphaFoldDB" id="A0AAW1HR76"/>
<feature type="non-terminal residue" evidence="1">
    <location>
        <position position="72"/>
    </location>
</feature>
<sequence>MVLIPPVKMFGTKTFGTHLRHRTVIKHLVVLGIVESIPHKPLAFPYIKEIFAPCKVVHDSIEGGLFNTEPYE</sequence>
<reference evidence="1 2" key="1">
    <citation type="journal article" date="2024" name="BMC Genomics">
        <title>De novo assembly and annotation of Popillia japonica's genome with initial clues to its potential as an invasive pest.</title>
        <authorList>
            <person name="Cucini C."/>
            <person name="Boschi S."/>
            <person name="Funari R."/>
            <person name="Cardaioli E."/>
            <person name="Iannotti N."/>
            <person name="Marturano G."/>
            <person name="Paoli F."/>
            <person name="Bruttini M."/>
            <person name="Carapelli A."/>
            <person name="Frati F."/>
            <person name="Nardi F."/>
        </authorList>
    </citation>
    <scope>NUCLEOTIDE SEQUENCE [LARGE SCALE GENOMIC DNA]</scope>
    <source>
        <strain evidence="1">DMR45628</strain>
    </source>
</reference>
<dbReference type="EMBL" id="JASPKY010001155">
    <property type="protein sequence ID" value="KAK9678925.1"/>
    <property type="molecule type" value="Genomic_DNA"/>
</dbReference>
<dbReference type="Proteomes" id="UP001458880">
    <property type="component" value="Unassembled WGS sequence"/>
</dbReference>
<evidence type="ECO:0000313" key="1">
    <source>
        <dbReference type="EMBL" id="KAK9678925.1"/>
    </source>
</evidence>
<proteinExistence type="predicted"/>
<accession>A0AAW1HR76</accession>